<dbReference type="OrthoDB" id="5915128at2"/>
<comment type="caution">
    <text evidence="1">The sequence shown here is derived from an EMBL/GenBank/DDBJ whole genome shotgun (WGS) entry which is preliminary data.</text>
</comment>
<sequence>MLKKVAAAGGAVVIALCWPFATGQVGERIYLDTVGKYDSPYVSITNANYDRGYLSSDAVSRIEIKDAFKAIFEDEGLPTVWYIEHKVKHGLFGVSSVSSLVLDEAFQPIANDLWGDGVAPITFTTSTALTRKTDFNITINPVSYMEETGTKADIKAFVMEGTVDAEGASEFRYRLPEAKIITLADEAMVMKGFVGGGKGVLDGQFWIGSQNFSLNSVSFIDQVNDKSVDVEDVTLAMSNTLTQPDPASDIAEQHLTNLNTVTIAKIISLDGEEFSNFNFKMAFADLNYRAISRLGDMADELDDQMTAEQAKEASLALDLLVAKGLTFNLEDLSVTTPQGDVKSNINVVIAPGIARASENIAQITDKLSGQINLILPQAIVDEDPILSEKAAMMEQGGVVVKESGQYKMQLQIDGDQIVLASGEQLPLAMLLMLFM</sequence>
<proteinExistence type="predicted"/>
<name>A0A2T3MSJ3_9GAMM</name>
<keyword evidence="2" id="KW-1185">Reference proteome</keyword>
<evidence type="ECO:0000313" key="2">
    <source>
        <dbReference type="Proteomes" id="UP000240904"/>
    </source>
</evidence>
<evidence type="ECO:0000313" key="1">
    <source>
        <dbReference type="EMBL" id="PSW01128.1"/>
    </source>
</evidence>
<accession>A0A2T3MSJ3</accession>
<reference evidence="1 2" key="1">
    <citation type="submission" date="2018-03" db="EMBL/GenBank/DDBJ databases">
        <title>Whole genome sequencing of Histamine producing bacteria.</title>
        <authorList>
            <person name="Butler K."/>
        </authorList>
    </citation>
    <scope>NUCLEOTIDE SEQUENCE [LARGE SCALE GENOMIC DNA]</scope>
    <source>
        <strain evidence="1 2">DSM 16190</strain>
    </source>
</reference>
<dbReference type="RefSeq" id="WP_107285139.1">
    <property type="nucleotide sequence ID" value="NZ_PYMC01000022.1"/>
</dbReference>
<dbReference type="EMBL" id="PYMC01000022">
    <property type="protein sequence ID" value="PSW01128.1"/>
    <property type="molecule type" value="Genomic_DNA"/>
</dbReference>
<dbReference type="Pfam" id="PF06097">
    <property type="entry name" value="DUF945"/>
    <property type="match status" value="1"/>
</dbReference>
<gene>
    <name evidence="1" type="ORF">C9I89_20220</name>
</gene>
<dbReference type="Proteomes" id="UP000240904">
    <property type="component" value="Unassembled WGS sequence"/>
</dbReference>
<dbReference type="AlphaFoldDB" id="A0A2T3MSJ3"/>
<protein>
    <submittedName>
        <fullName evidence="1">DUF945 domain-containing protein</fullName>
    </submittedName>
</protein>
<organism evidence="1 2">
    <name type="scientific">Photobacterium lipolyticum</name>
    <dbReference type="NCBI Taxonomy" id="266810"/>
    <lineage>
        <taxon>Bacteria</taxon>
        <taxon>Pseudomonadati</taxon>
        <taxon>Pseudomonadota</taxon>
        <taxon>Gammaproteobacteria</taxon>
        <taxon>Vibrionales</taxon>
        <taxon>Vibrionaceae</taxon>
        <taxon>Photobacterium</taxon>
    </lineage>
</organism>
<dbReference type="InterPro" id="IPR010352">
    <property type="entry name" value="DUF945"/>
</dbReference>